<dbReference type="EMBL" id="KN833935">
    <property type="protein sequence ID" value="KIK14501.1"/>
    <property type="molecule type" value="Genomic_DNA"/>
</dbReference>
<feature type="region of interest" description="Disordered" evidence="1">
    <location>
        <begin position="18"/>
        <end position="54"/>
    </location>
</feature>
<dbReference type="AlphaFoldDB" id="A0A0C9YCX1"/>
<protein>
    <submittedName>
        <fullName evidence="2">Uncharacterized protein</fullName>
    </submittedName>
</protein>
<dbReference type="Proteomes" id="UP000054018">
    <property type="component" value="Unassembled WGS sequence"/>
</dbReference>
<name>A0A0C9YCX1_9AGAM</name>
<reference evidence="3" key="2">
    <citation type="submission" date="2015-01" db="EMBL/GenBank/DDBJ databases">
        <title>Evolutionary Origins and Diversification of the Mycorrhizal Mutualists.</title>
        <authorList>
            <consortium name="DOE Joint Genome Institute"/>
            <consortium name="Mycorrhizal Genomics Consortium"/>
            <person name="Kohler A."/>
            <person name="Kuo A."/>
            <person name="Nagy L.G."/>
            <person name="Floudas D."/>
            <person name="Copeland A."/>
            <person name="Barry K.W."/>
            <person name="Cichocki N."/>
            <person name="Veneault-Fourrey C."/>
            <person name="LaButti K."/>
            <person name="Lindquist E.A."/>
            <person name="Lipzen A."/>
            <person name="Lundell T."/>
            <person name="Morin E."/>
            <person name="Murat C."/>
            <person name="Riley R."/>
            <person name="Ohm R."/>
            <person name="Sun H."/>
            <person name="Tunlid A."/>
            <person name="Henrissat B."/>
            <person name="Grigoriev I.V."/>
            <person name="Hibbett D.S."/>
            <person name="Martin F."/>
        </authorList>
    </citation>
    <scope>NUCLEOTIDE SEQUENCE [LARGE SCALE GENOMIC DNA]</scope>
    <source>
        <strain evidence="3">441</strain>
    </source>
</reference>
<gene>
    <name evidence="2" type="ORF">PISMIDRAFT_687927</name>
</gene>
<evidence type="ECO:0000313" key="3">
    <source>
        <dbReference type="Proteomes" id="UP000054018"/>
    </source>
</evidence>
<feature type="compositionally biased region" description="Polar residues" evidence="1">
    <location>
        <begin position="21"/>
        <end position="30"/>
    </location>
</feature>
<evidence type="ECO:0000313" key="2">
    <source>
        <dbReference type="EMBL" id="KIK14501.1"/>
    </source>
</evidence>
<evidence type="ECO:0000256" key="1">
    <source>
        <dbReference type="SAM" id="MobiDB-lite"/>
    </source>
</evidence>
<accession>A0A0C9YCX1</accession>
<organism evidence="2 3">
    <name type="scientific">Pisolithus microcarpus 441</name>
    <dbReference type="NCBI Taxonomy" id="765257"/>
    <lineage>
        <taxon>Eukaryota</taxon>
        <taxon>Fungi</taxon>
        <taxon>Dikarya</taxon>
        <taxon>Basidiomycota</taxon>
        <taxon>Agaricomycotina</taxon>
        <taxon>Agaricomycetes</taxon>
        <taxon>Agaricomycetidae</taxon>
        <taxon>Boletales</taxon>
        <taxon>Sclerodermatineae</taxon>
        <taxon>Pisolithaceae</taxon>
        <taxon>Pisolithus</taxon>
    </lineage>
</organism>
<sequence>MRVVDVAAILGINASIDQRRSTPQTKSSESFMVMTPRRKNMPLPGCGKARRERS</sequence>
<keyword evidence="3" id="KW-1185">Reference proteome</keyword>
<proteinExistence type="predicted"/>
<reference evidence="2 3" key="1">
    <citation type="submission" date="2014-04" db="EMBL/GenBank/DDBJ databases">
        <authorList>
            <consortium name="DOE Joint Genome Institute"/>
            <person name="Kuo A."/>
            <person name="Kohler A."/>
            <person name="Costa M.D."/>
            <person name="Nagy L.G."/>
            <person name="Floudas D."/>
            <person name="Copeland A."/>
            <person name="Barry K.W."/>
            <person name="Cichocki N."/>
            <person name="Veneault-Fourrey C."/>
            <person name="LaButti K."/>
            <person name="Lindquist E.A."/>
            <person name="Lipzen A."/>
            <person name="Lundell T."/>
            <person name="Morin E."/>
            <person name="Murat C."/>
            <person name="Sun H."/>
            <person name="Tunlid A."/>
            <person name="Henrissat B."/>
            <person name="Grigoriev I.V."/>
            <person name="Hibbett D.S."/>
            <person name="Martin F."/>
            <person name="Nordberg H.P."/>
            <person name="Cantor M.N."/>
            <person name="Hua S.X."/>
        </authorList>
    </citation>
    <scope>NUCLEOTIDE SEQUENCE [LARGE SCALE GENOMIC DNA]</scope>
    <source>
        <strain evidence="2 3">441</strain>
    </source>
</reference>
<dbReference type="HOGENOM" id="CLU_3051243_0_0_1"/>